<dbReference type="STRING" id="1116229.S3D2U3"/>
<organism evidence="1 2">
    <name type="scientific">Glarea lozoyensis (strain ATCC 20868 / MF5171)</name>
    <dbReference type="NCBI Taxonomy" id="1116229"/>
    <lineage>
        <taxon>Eukaryota</taxon>
        <taxon>Fungi</taxon>
        <taxon>Dikarya</taxon>
        <taxon>Ascomycota</taxon>
        <taxon>Pezizomycotina</taxon>
        <taxon>Leotiomycetes</taxon>
        <taxon>Helotiales</taxon>
        <taxon>Helotiaceae</taxon>
        <taxon>Glarea</taxon>
    </lineage>
</organism>
<dbReference type="HOGENOM" id="CLU_1224876_0_0_1"/>
<evidence type="ECO:0000313" key="1">
    <source>
        <dbReference type="EMBL" id="EPE26361.1"/>
    </source>
</evidence>
<keyword evidence="2" id="KW-1185">Reference proteome</keyword>
<name>S3D2U3_GLAL2</name>
<evidence type="ECO:0008006" key="3">
    <source>
        <dbReference type="Google" id="ProtNLM"/>
    </source>
</evidence>
<dbReference type="EMBL" id="KE145371">
    <property type="protein sequence ID" value="EPE26361.1"/>
    <property type="molecule type" value="Genomic_DNA"/>
</dbReference>
<evidence type="ECO:0000313" key="2">
    <source>
        <dbReference type="Proteomes" id="UP000016922"/>
    </source>
</evidence>
<accession>S3D2U3</accession>
<dbReference type="AlphaFoldDB" id="S3D2U3"/>
<dbReference type="GeneID" id="19461331"/>
<dbReference type="RefSeq" id="XP_008087680.1">
    <property type="nucleotide sequence ID" value="XM_008089489.1"/>
</dbReference>
<dbReference type="KEGG" id="glz:GLAREA_02273"/>
<gene>
    <name evidence="1" type="ORF">GLAREA_02273</name>
</gene>
<reference evidence="1 2" key="1">
    <citation type="journal article" date="2013" name="BMC Genomics">
        <title>Genomics-driven discovery of the pneumocandin biosynthetic gene cluster in the fungus Glarea lozoyensis.</title>
        <authorList>
            <person name="Chen L."/>
            <person name="Yue Q."/>
            <person name="Zhang X."/>
            <person name="Xiang M."/>
            <person name="Wang C."/>
            <person name="Li S."/>
            <person name="Che Y."/>
            <person name="Ortiz-Lopez F.J."/>
            <person name="Bills G.F."/>
            <person name="Liu X."/>
            <person name="An Z."/>
        </authorList>
    </citation>
    <scope>NUCLEOTIDE SEQUENCE [LARGE SCALE GENOMIC DNA]</scope>
    <source>
        <strain evidence="2">ATCC 20868 / MF5171</strain>
    </source>
</reference>
<dbReference type="Proteomes" id="UP000016922">
    <property type="component" value="Unassembled WGS sequence"/>
</dbReference>
<dbReference type="OrthoDB" id="3565257at2759"/>
<proteinExistence type="predicted"/>
<sequence length="243" mass="27918">MASSSNKTVNNYKEYYDLTEQQRKAYVLLLSGCPKGIEFLFSSNFNTTMNAIAFDAKITTKFGVHIERAIEEFRRFIALKFFFKNTESQLLSPTTLIESLWQSAVLHTQFYAKLQTALRQRIHHRPVGVGDMETAARSKSMATTQVLFRNYFREECLAKSMRMDKFGKSIVFECYDDKGRTKNIRTTTSTTVLDFLQTAVSPLKLSGAKLHHEYEVLELDRTLGECGIKNKAYVYVTVDESFD</sequence>
<protein>
    <recommendedName>
        <fullName evidence="3">Ubiquitin-like domain-containing protein</fullName>
    </recommendedName>
</protein>